<evidence type="ECO:0000313" key="1">
    <source>
        <dbReference type="EMBL" id="HGG92934.1"/>
    </source>
</evidence>
<reference evidence="1" key="1">
    <citation type="journal article" date="2020" name="mSystems">
        <title>Genome- and Community-Level Interaction Insights into Carbon Utilization and Element Cycling Functions of Hydrothermarchaeota in Hydrothermal Sediment.</title>
        <authorList>
            <person name="Zhou Z."/>
            <person name="Liu Y."/>
            <person name="Xu W."/>
            <person name="Pan J."/>
            <person name="Luo Z.H."/>
            <person name="Li M."/>
        </authorList>
    </citation>
    <scope>NUCLEOTIDE SEQUENCE [LARGE SCALE GENOMIC DNA]</scope>
    <source>
        <strain evidence="1">SpSt-413</strain>
    </source>
</reference>
<proteinExistence type="predicted"/>
<name>A0A7C4EMP9_9BACT</name>
<comment type="caution">
    <text evidence="1">The sequence shown here is derived from an EMBL/GenBank/DDBJ whole genome shotgun (WGS) entry which is preliminary data.</text>
</comment>
<organism evidence="1">
    <name type="scientific">Fundidesulfovibrio putealis</name>
    <dbReference type="NCBI Taxonomy" id="270496"/>
    <lineage>
        <taxon>Bacteria</taxon>
        <taxon>Pseudomonadati</taxon>
        <taxon>Thermodesulfobacteriota</taxon>
        <taxon>Desulfovibrionia</taxon>
        <taxon>Desulfovibrionales</taxon>
        <taxon>Desulfovibrionaceae</taxon>
        <taxon>Fundidesulfovibrio</taxon>
    </lineage>
</organism>
<protein>
    <submittedName>
        <fullName evidence="1">Uncharacterized protein</fullName>
    </submittedName>
</protein>
<dbReference type="EMBL" id="DSRP01000572">
    <property type="protein sequence ID" value="HGG92934.1"/>
    <property type="molecule type" value="Genomic_DNA"/>
</dbReference>
<accession>A0A7C4EMP9</accession>
<gene>
    <name evidence="1" type="ORF">ENR59_08295</name>
</gene>
<dbReference type="AlphaFoldDB" id="A0A7C4EMP9"/>
<sequence>MGTVMPQSELVRKAVAWVSERRSCGGAKLEQILDEAGMRFNLSPNDAEFLRKFFSTAQEGQQGS</sequence>